<organism evidence="3 4">
    <name type="scientific">Papilio machaon</name>
    <name type="common">Old World swallowtail butterfly</name>
    <dbReference type="NCBI Taxonomy" id="76193"/>
    <lineage>
        <taxon>Eukaryota</taxon>
        <taxon>Metazoa</taxon>
        <taxon>Ecdysozoa</taxon>
        <taxon>Arthropoda</taxon>
        <taxon>Hexapoda</taxon>
        <taxon>Insecta</taxon>
        <taxon>Pterygota</taxon>
        <taxon>Neoptera</taxon>
        <taxon>Endopterygota</taxon>
        <taxon>Lepidoptera</taxon>
        <taxon>Glossata</taxon>
        <taxon>Ditrysia</taxon>
        <taxon>Papilionoidea</taxon>
        <taxon>Papilionidae</taxon>
        <taxon>Papilioninae</taxon>
        <taxon>Papilio</taxon>
    </lineage>
</organism>
<feature type="region of interest" description="Disordered" evidence="1">
    <location>
        <begin position="40"/>
        <end position="59"/>
    </location>
</feature>
<keyword evidence="4" id="KW-1185">Reference proteome</keyword>
<dbReference type="InParanoid" id="A0A194RAT0"/>
<dbReference type="AlphaFoldDB" id="A0A194RAT0"/>
<evidence type="ECO:0000313" key="4">
    <source>
        <dbReference type="Proteomes" id="UP000053240"/>
    </source>
</evidence>
<sequence length="113" mass="13228">MDSIKLFLLKIILSAVLFNIVIAATKNNYKYRNGMSNEVYDHRTRNSNSNNLRSSSGAYDRNWSTKLSSYAPQGLPPYLVYNRKLGSYFPYYPQQNNIRRNAINESSRKQWNH</sequence>
<reference evidence="3 4" key="1">
    <citation type="journal article" date="2015" name="Nat. Commun.">
        <title>Outbred genome sequencing and CRISPR/Cas9 gene editing in butterflies.</title>
        <authorList>
            <person name="Li X."/>
            <person name="Fan D."/>
            <person name="Zhang W."/>
            <person name="Liu G."/>
            <person name="Zhang L."/>
            <person name="Zhao L."/>
            <person name="Fang X."/>
            <person name="Chen L."/>
            <person name="Dong Y."/>
            <person name="Chen Y."/>
            <person name="Ding Y."/>
            <person name="Zhao R."/>
            <person name="Feng M."/>
            <person name="Zhu Y."/>
            <person name="Feng Y."/>
            <person name="Jiang X."/>
            <person name="Zhu D."/>
            <person name="Xiang H."/>
            <person name="Feng X."/>
            <person name="Li S."/>
            <person name="Wang J."/>
            <person name="Zhang G."/>
            <person name="Kronforst M.R."/>
            <person name="Wang W."/>
        </authorList>
    </citation>
    <scope>NUCLEOTIDE SEQUENCE [LARGE SCALE GENOMIC DNA]</scope>
    <source>
        <strain evidence="3">Ya'a_city_454_Pm</strain>
        <tissue evidence="3">Whole body</tissue>
    </source>
</reference>
<accession>A0A194RAT0</accession>
<evidence type="ECO:0000313" key="3">
    <source>
        <dbReference type="EMBL" id="KPJ14712.1"/>
    </source>
</evidence>
<dbReference type="Proteomes" id="UP000053240">
    <property type="component" value="Unassembled WGS sequence"/>
</dbReference>
<evidence type="ECO:0000256" key="2">
    <source>
        <dbReference type="SAM" id="SignalP"/>
    </source>
</evidence>
<gene>
    <name evidence="3" type="ORF">RR48_06886</name>
</gene>
<proteinExistence type="predicted"/>
<feature type="signal peptide" evidence="2">
    <location>
        <begin position="1"/>
        <end position="23"/>
    </location>
</feature>
<protein>
    <submittedName>
        <fullName evidence="3">Uncharacterized protein</fullName>
    </submittedName>
</protein>
<name>A0A194RAT0_PAPMA</name>
<dbReference type="EMBL" id="KQ460436">
    <property type="protein sequence ID" value="KPJ14712.1"/>
    <property type="molecule type" value="Genomic_DNA"/>
</dbReference>
<feature type="compositionally biased region" description="Low complexity" evidence="1">
    <location>
        <begin position="46"/>
        <end position="56"/>
    </location>
</feature>
<evidence type="ECO:0000256" key="1">
    <source>
        <dbReference type="SAM" id="MobiDB-lite"/>
    </source>
</evidence>
<keyword evidence="2" id="KW-0732">Signal</keyword>
<feature type="chain" id="PRO_5008265049" evidence="2">
    <location>
        <begin position="24"/>
        <end position="113"/>
    </location>
</feature>